<feature type="chain" id="PRO_5042068393" evidence="1">
    <location>
        <begin position="19"/>
        <end position="436"/>
    </location>
</feature>
<reference evidence="2" key="1">
    <citation type="submission" date="2023-03" db="EMBL/GenBank/DDBJ databases">
        <title>Massive genome expansion in bonnet fungi (Mycena s.s.) driven by repeated elements and novel gene families across ecological guilds.</title>
        <authorList>
            <consortium name="Lawrence Berkeley National Laboratory"/>
            <person name="Harder C.B."/>
            <person name="Miyauchi S."/>
            <person name="Viragh M."/>
            <person name="Kuo A."/>
            <person name="Thoen E."/>
            <person name="Andreopoulos B."/>
            <person name="Lu D."/>
            <person name="Skrede I."/>
            <person name="Drula E."/>
            <person name="Henrissat B."/>
            <person name="Morin E."/>
            <person name="Kohler A."/>
            <person name="Barry K."/>
            <person name="LaButti K."/>
            <person name="Morin E."/>
            <person name="Salamov A."/>
            <person name="Lipzen A."/>
            <person name="Mereny Z."/>
            <person name="Hegedus B."/>
            <person name="Baldrian P."/>
            <person name="Stursova M."/>
            <person name="Weitz H."/>
            <person name="Taylor A."/>
            <person name="Grigoriev I.V."/>
            <person name="Nagy L.G."/>
            <person name="Martin F."/>
            <person name="Kauserud H."/>
        </authorList>
    </citation>
    <scope>NUCLEOTIDE SEQUENCE</scope>
    <source>
        <strain evidence="2">9144</strain>
    </source>
</reference>
<proteinExistence type="predicted"/>
<dbReference type="PANTHER" id="PTHR22925:SF3">
    <property type="entry name" value="GLYCOSYL HYDROLASE FAMILY PROTEIN 43"/>
    <property type="match status" value="1"/>
</dbReference>
<evidence type="ECO:0000313" key="2">
    <source>
        <dbReference type="EMBL" id="KAJ7210021.1"/>
    </source>
</evidence>
<name>A0AAD6VKW5_9AGAR</name>
<evidence type="ECO:0000313" key="3">
    <source>
        <dbReference type="Proteomes" id="UP001219525"/>
    </source>
</evidence>
<dbReference type="InterPro" id="IPR023296">
    <property type="entry name" value="Glyco_hydro_beta-prop_sf"/>
</dbReference>
<dbReference type="EMBL" id="JARJCW010000029">
    <property type="protein sequence ID" value="KAJ7210021.1"/>
    <property type="molecule type" value="Genomic_DNA"/>
</dbReference>
<dbReference type="SUPFAM" id="SSF75005">
    <property type="entry name" value="Arabinanase/levansucrase/invertase"/>
    <property type="match status" value="1"/>
</dbReference>
<feature type="signal peptide" evidence="1">
    <location>
        <begin position="1"/>
        <end position="18"/>
    </location>
</feature>
<dbReference type="Gene3D" id="2.115.10.20">
    <property type="entry name" value="Glycosyl hydrolase domain, family 43"/>
    <property type="match status" value="1"/>
</dbReference>
<gene>
    <name evidence="2" type="ORF">GGX14DRAFT_96760</name>
</gene>
<dbReference type="Proteomes" id="UP001219525">
    <property type="component" value="Unassembled WGS sequence"/>
</dbReference>
<dbReference type="AlphaFoldDB" id="A0AAD6VKW5"/>
<keyword evidence="1" id="KW-0732">Signal</keyword>
<comment type="caution">
    <text evidence="2">The sequence shown here is derived from an EMBL/GenBank/DDBJ whole genome shotgun (WGS) entry which is preliminary data.</text>
</comment>
<evidence type="ECO:0000256" key="1">
    <source>
        <dbReference type="SAM" id="SignalP"/>
    </source>
</evidence>
<dbReference type="Gene3D" id="2.60.120.260">
    <property type="entry name" value="Galactose-binding domain-like"/>
    <property type="match status" value="1"/>
</dbReference>
<accession>A0AAD6VKW5</accession>
<keyword evidence="3" id="KW-1185">Reference proteome</keyword>
<sequence>MKLGAAFALLSFVSAVLAVSFIVPGAVWTDTSGAKIAAHGGHVINVSGTFYWVGYSNAAGIVPNIYTSTDLMNWSHFGIATKAVTAMYRPKLVSSGGKWYILGQVNREVVTLVAPGSTPLSTAYTLTGSPQLLPPDARSFSDMGVFVDDTGLSYFLSSADSNNIQVNNINAGTPITIGTRVADLEGSIEAPGMFKSSGGVYYLIVSHKTGWTANPDLVYWATALAGPWSGGTDIAPESVDTYNSQNSAELVIKGTSTTTYIYLGDAWDSTGSDASNYEWLPITVSDSAHTLTLQNLAMWTVSPATGVVKSSGFANTTFDAADAIIGGSAVVTKRAVHNINSSSNVTFTNIAGRGEKQWVSFQYTVNNFTAGEAHVSINGGAPINLSELNSRAGHYSTVPVALELQKGSNTLTFGGNAVGDHDFEAHLESIRVFDDY</sequence>
<organism evidence="2 3">
    <name type="scientific">Mycena pura</name>
    <dbReference type="NCBI Taxonomy" id="153505"/>
    <lineage>
        <taxon>Eukaryota</taxon>
        <taxon>Fungi</taxon>
        <taxon>Dikarya</taxon>
        <taxon>Basidiomycota</taxon>
        <taxon>Agaricomycotina</taxon>
        <taxon>Agaricomycetes</taxon>
        <taxon>Agaricomycetidae</taxon>
        <taxon>Agaricales</taxon>
        <taxon>Marasmiineae</taxon>
        <taxon>Mycenaceae</taxon>
        <taxon>Mycena</taxon>
    </lineage>
</organism>
<dbReference type="PANTHER" id="PTHR22925">
    <property type="entry name" value="GLYCOSYL HYDROLASE 43 FAMILY MEMBER"/>
    <property type="match status" value="1"/>
</dbReference>
<protein>
    <submittedName>
        <fullName evidence="2">Arabinanase/levansucrase/invertase</fullName>
    </submittedName>
</protein>